<sequence length="87" mass="9793">MRTKLLSFVLAGCTAATFGFSLSLYAAYKNKTEKPKAAPAEADPYTEMQPETEKFDLAMYRWIQDKGMNHSYEREFVSAQADGIGTR</sequence>
<protein>
    <recommendedName>
        <fullName evidence="4">Peptidase S41</fullName>
    </recommendedName>
</protein>
<proteinExistence type="predicted"/>
<evidence type="ECO:0008006" key="4">
    <source>
        <dbReference type="Google" id="ProtNLM"/>
    </source>
</evidence>
<accession>A0ABW1E980</accession>
<gene>
    <name evidence="2" type="ORF">ACFPT7_01135</name>
</gene>
<feature type="signal peptide" evidence="1">
    <location>
        <begin position="1"/>
        <end position="26"/>
    </location>
</feature>
<dbReference type="RefSeq" id="WP_263334912.1">
    <property type="nucleotide sequence ID" value="NZ_JAGSYH010000002.1"/>
</dbReference>
<comment type="caution">
    <text evidence="2">The sequence shown here is derived from an EMBL/GenBank/DDBJ whole genome shotgun (WGS) entry which is preliminary data.</text>
</comment>
<evidence type="ECO:0000256" key="1">
    <source>
        <dbReference type="SAM" id="SignalP"/>
    </source>
</evidence>
<reference evidence="3" key="1">
    <citation type="journal article" date="2019" name="Int. J. Syst. Evol. Microbiol.">
        <title>The Global Catalogue of Microorganisms (GCM) 10K type strain sequencing project: providing services to taxonomists for standard genome sequencing and annotation.</title>
        <authorList>
            <consortium name="The Broad Institute Genomics Platform"/>
            <consortium name="The Broad Institute Genome Sequencing Center for Infectious Disease"/>
            <person name="Wu L."/>
            <person name="Ma J."/>
        </authorList>
    </citation>
    <scope>NUCLEOTIDE SEQUENCE [LARGE SCALE GENOMIC DNA]</scope>
    <source>
        <strain evidence="3">JCM 4087</strain>
    </source>
</reference>
<organism evidence="2 3">
    <name type="scientific">Acidicapsa dinghuensis</name>
    <dbReference type="NCBI Taxonomy" id="2218256"/>
    <lineage>
        <taxon>Bacteria</taxon>
        <taxon>Pseudomonadati</taxon>
        <taxon>Acidobacteriota</taxon>
        <taxon>Terriglobia</taxon>
        <taxon>Terriglobales</taxon>
        <taxon>Acidobacteriaceae</taxon>
        <taxon>Acidicapsa</taxon>
    </lineage>
</organism>
<keyword evidence="1" id="KW-0732">Signal</keyword>
<name>A0ABW1E980_9BACT</name>
<dbReference type="Proteomes" id="UP001596091">
    <property type="component" value="Unassembled WGS sequence"/>
</dbReference>
<evidence type="ECO:0000313" key="3">
    <source>
        <dbReference type="Proteomes" id="UP001596091"/>
    </source>
</evidence>
<evidence type="ECO:0000313" key="2">
    <source>
        <dbReference type="EMBL" id="MFC5860891.1"/>
    </source>
</evidence>
<feature type="chain" id="PRO_5045614334" description="Peptidase S41" evidence="1">
    <location>
        <begin position="27"/>
        <end position="87"/>
    </location>
</feature>
<dbReference type="EMBL" id="JBHSPH010000001">
    <property type="protein sequence ID" value="MFC5860891.1"/>
    <property type="molecule type" value="Genomic_DNA"/>
</dbReference>
<keyword evidence="3" id="KW-1185">Reference proteome</keyword>